<evidence type="ECO:0000256" key="2">
    <source>
        <dbReference type="ARBA" id="ARBA00010231"/>
    </source>
</evidence>
<evidence type="ECO:0000259" key="8">
    <source>
        <dbReference type="Pfam" id="PF00408"/>
    </source>
</evidence>
<evidence type="ECO:0000313" key="12">
    <source>
        <dbReference type="EMBL" id="RJF98356.1"/>
    </source>
</evidence>
<proteinExistence type="inferred from homology"/>
<evidence type="ECO:0000256" key="7">
    <source>
        <dbReference type="RuleBase" id="RU004326"/>
    </source>
</evidence>
<dbReference type="InterPro" id="IPR005846">
    <property type="entry name" value="A-D-PHexomutase_a/b/a-III"/>
</dbReference>
<comment type="caution">
    <text evidence="12">The sequence shown here is derived from an EMBL/GenBank/DDBJ whole genome shotgun (WGS) entry which is preliminary data.</text>
</comment>
<dbReference type="Pfam" id="PF02879">
    <property type="entry name" value="PGM_PMM_II"/>
    <property type="match status" value="1"/>
</dbReference>
<evidence type="ECO:0000256" key="5">
    <source>
        <dbReference type="ARBA" id="ARBA00022842"/>
    </source>
</evidence>
<dbReference type="EMBL" id="QYUO01000001">
    <property type="protein sequence ID" value="RJF98356.1"/>
    <property type="molecule type" value="Genomic_DNA"/>
</dbReference>
<dbReference type="GO" id="GO:0000287">
    <property type="term" value="F:magnesium ion binding"/>
    <property type="evidence" value="ECO:0007669"/>
    <property type="project" value="InterPro"/>
</dbReference>
<comment type="cofactor">
    <cofactor evidence="1">
        <name>Mg(2+)</name>
        <dbReference type="ChEBI" id="CHEBI:18420"/>
    </cofactor>
</comment>
<dbReference type="Pfam" id="PF02878">
    <property type="entry name" value="PGM_PMM_I"/>
    <property type="match status" value="1"/>
</dbReference>
<evidence type="ECO:0000256" key="3">
    <source>
        <dbReference type="ARBA" id="ARBA00022553"/>
    </source>
</evidence>
<dbReference type="InterPro" id="IPR016055">
    <property type="entry name" value="A-D-PHexomutase_a/b/a-I/II/III"/>
</dbReference>
<comment type="similarity">
    <text evidence="2 7">Belongs to the phosphohexose mutase family.</text>
</comment>
<evidence type="ECO:0000259" key="10">
    <source>
        <dbReference type="Pfam" id="PF02879"/>
    </source>
</evidence>
<sequence>MGILLPQRFPLLAKRKVVNLSPSIFKAYDIRGIVGKTLDIGVARKIGEAFGTAARVKGEQAVVIGRDGRLSGPELSAALASGLQRAGVDVIDLGVVATPMLYFATHVLDAQSGIMVTGSHNPPDYNGFKMVLGGEAIYGEAIQGLYQAIVKKDFAQGNGNYRTHDIKQAYLERITSDVKTSRPMKIAVDCGNGVAGAFAPELYRAMGCEVIELFCEVDGTFPNHHPDPAHPENLQDLIRCLQTTDAEIGLAFDGDGDRLGVVTKDGQIIYPDRQLMLFAQDVLTRHPGKEILYDVKCTRHIGPWVKQHGGVPLMWKTGHSLVKAKLRETGAPLGGEMSGHVFFKDRWYGFDDGLYAGARLLELLTRMSDPSAALNALPQASSTPELHLHLEEGENVALIAKLQQDARFPDAEQIVTIDGLRVEYADGFGLARSSNTTPVVVMRFEGESMQALQRIQGDFRKAILASKPDAVLPF</sequence>
<dbReference type="Gene3D" id="3.40.120.10">
    <property type="entry name" value="Alpha-D-Glucose-1,6-Bisphosphate, subunit A, domain 3"/>
    <property type="match status" value="3"/>
</dbReference>
<dbReference type="InterPro" id="IPR005845">
    <property type="entry name" value="A-D-PHexomutase_a/b/a-II"/>
</dbReference>
<reference evidence="13" key="1">
    <citation type="submission" date="2018-09" db="EMBL/GenBank/DDBJ databases">
        <authorList>
            <person name="Zhu H."/>
        </authorList>
    </citation>
    <scope>NUCLEOTIDE SEQUENCE [LARGE SCALE GENOMIC DNA]</scope>
    <source>
        <strain evidence="13">K1R23-30</strain>
    </source>
</reference>
<dbReference type="InterPro" id="IPR036900">
    <property type="entry name" value="A-D-PHexomutase_C_sf"/>
</dbReference>
<keyword evidence="5 7" id="KW-0460">Magnesium</keyword>
<dbReference type="SUPFAM" id="SSF53738">
    <property type="entry name" value="Phosphoglucomutase, first 3 domains"/>
    <property type="match status" value="3"/>
</dbReference>
<evidence type="ECO:0000256" key="1">
    <source>
        <dbReference type="ARBA" id="ARBA00001946"/>
    </source>
</evidence>
<dbReference type="InterPro" id="IPR005843">
    <property type="entry name" value="A-D-PHexomutase_C"/>
</dbReference>
<evidence type="ECO:0000256" key="4">
    <source>
        <dbReference type="ARBA" id="ARBA00022723"/>
    </source>
</evidence>
<dbReference type="InterPro" id="IPR016066">
    <property type="entry name" value="A-D-PHexomutase_CS"/>
</dbReference>
<dbReference type="Proteomes" id="UP000265955">
    <property type="component" value="Unassembled WGS sequence"/>
</dbReference>
<feature type="domain" description="Alpha-D-phosphohexomutase alpha/beta/alpha" evidence="11">
    <location>
        <begin position="271"/>
        <end position="377"/>
    </location>
</feature>
<dbReference type="PROSITE" id="PS00710">
    <property type="entry name" value="PGM_PMM"/>
    <property type="match status" value="1"/>
</dbReference>
<dbReference type="PANTHER" id="PTHR43771">
    <property type="entry name" value="PHOSPHOMANNOMUTASE"/>
    <property type="match status" value="1"/>
</dbReference>
<dbReference type="Pfam" id="PF02880">
    <property type="entry name" value="PGM_PMM_III"/>
    <property type="match status" value="1"/>
</dbReference>
<organism evidence="12 13">
    <name type="scientific">Noviherbaspirillum saxi</name>
    <dbReference type="NCBI Taxonomy" id="2320863"/>
    <lineage>
        <taxon>Bacteria</taxon>
        <taxon>Pseudomonadati</taxon>
        <taxon>Pseudomonadota</taxon>
        <taxon>Betaproteobacteria</taxon>
        <taxon>Burkholderiales</taxon>
        <taxon>Oxalobacteraceae</taxon>
        <taxon>Noviherbaspirillum</taxon>
    </lineage>
</organism>
<feature type="domain" description="Alpha-D-phosphohexomutase alpha/beta/alpha" evidence="9">
    <location>
        <begin position="24"/>
        <end position="154"/>
    </location>
</feature>
<dbReference type="CDD" id="cd03089">
    <property type="entry name" value="PMM_PGM"/>
    <property type="match status" value="1"/>
</dbReference>
<protein>
    <submittedName>
        <fullName evidence="12">Phosphomannomutase/phosphoglucomutase</fullName>
    </submittedName>
</protein>
<dbReference type="InterPro" id="IPR005841">
    <property type="entry name" value="Alpha-D-phosphohexomutase_SF"/>
</dbReference>
<name>A0A3A3FQN5_9BURK</name>
<dbReference type="AlphaFoldDB" id="A0A3A3FQN5"/>
<feature type="domain" description="Alpha-D-phosphohexomutase C-terminal" evidence="8">
    <location>
        <begin position="389"/>
        <end position="461"/>
    </location>
</feature>
<dbReference type="GO" id="GO:0016868">
    <property type="term" value="F:intramolecular phosphotransferase activity"/>
    <property type="evidence" value="ECO:0007669"/>
    <property type="project" value="InterPro"/>
</dbReference>
<evidence type="ECO:0000259" key="9">
    <source>
        <dbReference type="Pfam" id="PF02878"/>
    </source>
</evidence>
<dbReference type="InterPro" id="IPR005844">
    <property type="entry name" value="A-D-PHexomutase_a/b/a-I"/>
</dbReference>
<dbReference type="SUPFAM" id="SSF55957">
    <property type="entry name" value="Phosphoglucomutase, C-terminal domain"/>
    <property type="match status" value="1"/>
</dbReference>
<feature type="domain" description="Alpha-D-phosphohexomutase alpha/beta/alpha" evidence="10">
    <location>
        <begin position="169"/>
        <end position="266"/>
    </location>
</feature>
<dbReference type="OrthoDB" id="9803322at2"/>
<keyword evidence="3" id="KW-0597">Phosphoprotein</keyword>
<gene>
    <name evidence="12" type="ORF">D3871_07395</name>
</gene>
<dbReference type="Gene3D" id="3.30.310.50">
    <property type="entry name" value="Alpha-D-phosphohexomutase, C-terminal domain"/>
    <property type="match status" value="1"/>
</dbReference>
<accession>A0A3A3FQN5</accession>
<evidence type="ECO:0000256" key="6">
    <source>
        <dbReference type="ARBA" id="ARBA00023235"/>
    </source>
</evidence>
<evidence type="ECO:0000259" key="11">
    <source>
        <dbReference type="Pfam" id="PF02880"/>
    </source>
</evidence>
<dbReference type="PANTHER" id="PTHR43771:SF2">
    <property type="entry name" value="PHOSPHOMANNOMUTASE_PHOSPHOGLUCOMUTASE"/>
    <property type="match status" value="1"/>
</dbReference>
<dbReference type="GO" id="GO:0005975">
    <property type="term" value="P:carbohydrate metabolic process"/>
    <property type="evidence" value="ECO:0007669"/>
    <property type="project" value="InterPro"/>
</dbReference>
<dbReference type="Pfam" id="PF00408">
    <property type="entry name" value="PGM_PMM_IV"/>
    <property type="match status" value="1"/>
</dbReference>
<keyword evidence="6" id="KW-0413">Isomerase</keyword>
<evidence type="ECO:0000313" key="13">
    <source>
        <dbReference type="Proteomes" id="UP000265955"/>
    </source>
</evidence>
<keyword evidence="13" id="KW-1185">Reference proteome</keyword>
<keyword evidence="4 7" id="KW-0479">Metal-binding</keyword>
<dbReference type="PRINTS" id="PR00509">
    <property type="entry name" value="PGMPMM"/>
</dbReference>